<dbReference type="InterPro" id="IPR008042">
    <property type="entry name" value="Retrotrans_Pao"/>
</dbReference>
<dbReference type="RefSeq" id="XP_042632019.1">
    <property type="nucleotide sequence ID" value="XM_042776085.1"/>
</dbReference>
<dbReference type="KEGG" id="ccar:122148737"/>
<name>A0A9R0BDW6_CYPCA</name>
<dbReference type="Proteomes" id="UP001155660">
    <property type="component" value="Chromosome A19"/>
</dbReference>
<dbReference type="AlphaFoldDB" id="A0A9R0BDW6"/>
<gene>
    <name evidence="1" type="primary">LOC122148737</name>
</gene>
<evidence type="ECO:0000313" key="1">
    <source>
        <dbReference type="RefSeq" id="XP_042632019.1"/>
    </source>
</evidence>
<accession>A0A9R0BDW6</accession>
<dbReference type="PANTHER" id="PTHR47331">
    <property type="entry name" value="PHD-TYPE DOMAIN-CONTAINING PROTEIN"/>
    <property type="match status" value="1"/>
</dbReference>
<dbReference type="PANTHER" id="PTHR47331:SF5">
    <property type="entry name" value="RIBONUCLEASE H"/>
    <property type="match status" value="1"/>
</dbReference>
<dbReference type="OrthoDB" id="8046937at2759"/>
<dbReference type="Pfam" id="PF05380">
    <property type="entry name" value="Peptidase_A17"/>
    <property type="match status" value="1"/>
</dbReference>
<proteinExistence type="predicted"/>
<organism evidence="1">
    <name type="scientific">Cyprinus carpio</name>
    <name type="common">Common carp</name>
    <dbReference type="NCBI Taxonomy" id="7962"/>
    <lineage>
        <taxon>Eukaryota</taxon>
        <taxon>Metazoa</taxon>
        <taxon>Chordata</taxon>
        <taxon>Craniata</taxon>
        <taxon>Vertebrata</taxon>
        <taxon>Euteleostomi</taxon>
        <taxon>Actinopterygii</taxon>
        <taxon>Neopterygii</taxon>
        <taxon>Teleostei</taxon>
        <taxon>Ostariophysi</taxon>
        <taxon>Cypriniformes</taxon>
        <taxon>Cyprinidae</taxon>
        <taxon>Cyprininae</taxon>
        <taxon>Cyprinus</taxon>
    </lineage>
</organism>
<dbReference type="GeneID" id="122148737"/>
<sequence>MPLPFKREKPKLPNNQICAIHHLKGLEKRFKKDQQYYDYVKFMDDIISRGDAEKVSEEEIDNSPVWYIPHHGVYHPQKPGKIRVVFDCSAKFQDTSLNDHLLKGPDLTNALLGVLCHFRKGPIAIMCDIKRMFHQFHVKKEDQDYLRFLCWENVNLEITPSVYRMGVHLFGAASSPGCSNFGLKHLATQGHGQYSEDTIRFIQRNFYDGLISVQTETEAIQLIKESREFCFTGRLRLQKFVSNSERVMATIPEKERATVKDLDMALSLPQMERALGVEWCITSDSFKFRVQVKPNPVTRRGVLSTVASVYDPLGFMAPFVFLLGKQILQQMCKEKVSWDEEVPENLRPRWESWIRNSPNLAEMEIKRDFLPSNFGGAIMYELHHFADASVTGYGECSYLRAINKSNKVHCCLVMGKARVSPTKVTTIPMLELTAAVVAVQTSDMLRNELEIQDLKEFFWTDFTFVLGYINNDARRFHVFIANRIQRIRSSSKPEQWDYVAS</sequence>
<dbReference type="CDD" id="cd01644">
    <property type="entry name" value="RT_pepA17"/>
    <property type="match status" value="1"/>
</dbReference>
<protein>
    <submittedName>
        <fullName evidence="1">Uncharacterized protein LOC122148737</fullName>
    </submittedName>
</protein>
<reference evidence="1" key="1">
    <citation type="submission" date="2025-08" db="UniProtKB">
        <authorList>
            <consortium name="RefSeq"/>
        </authorList>
    </citation>
    <scope>IDENTIFICATION</scope>
    <source>
        <tissue evidence="1">Muscle</tissue>
    </source>
</reference>